<feature type="transmembrane region" description="Helical" evidence="1">
    <location>
        <begin position="28"/>
        <end position="48"/>
    </location>
</feature>
<proteinExistence type="predicted"/>
<protein>
    <recommendedName>
        <fullName evidence="4">Clp protease</fullName>
    </recommendedName>
</protein>
<dbReference type="Proteomes" id="UP001589755">
    <property type="component" value="Unassembled WGS sequence"/>
</dbReference>
<comment type="caution">
    <text evidence="2">The sequence shown here is derived from an EMBL/GenBank/DDBJ whole genome shotgun (WGS) entry which is preliminary data.</text>
</comment>
<keyword evidence="1" id="KW-0472">Membrane</keyword>
<sequence length="274" mass="29164">MSLPARDIAAMPHAASPSRPARAWEAVLLPRLAVLLVLAAAVLFGMGLRELVDRRGGVAGGVEPLLHRLWPVSAPGHAEPLADRQRLHAPMSFALVADGTLRATGSIAPGTAALFEAALDAHGGAIGQVSLHSPGGTLDDALAMARVLRRRGIATLVEDGAVCASSCPLVMAGGVERSAGAQATIGLHQFYLAGRTPDDPAQAMIDAQMTTARVARHLDRMGVDPALWLHALDTPPHMLYYLNREEMRRYRLVTTPWPYRSSRAATALMRESMS</sequence>
<dbReference type="RefSeq" id="WP_261521288.1">
    <property type="nucleotide sequence ID" value="NZ_JAODNW010000017.1"/>
</dbReference>
<dbReference type="Gene3D" id="3.90.226.10">
    <property type="entry name" value="2-enoyl-CoA Hydratase, Chain A, domain 1"/>
    <property type="match status" value="1"/>
</dbReference>
<reference evidence="2 3" key="1">
    <citation type="submission" date="2024-09" db="EMBL/GenBank/DDBJ databases">
        <authorList>
            <person name="Sun Q."/>
            <person name="Mori K."/>
        </authorList>
    </citation>
    <scope>NUCLEOTIDE SEQUENCE [LARGE SCALE GENOMIC DNA]</scope>
    <source>
        <strain evidence="2 3">CCM 8543</strain>
    </source>
</reference>
<accession>A0ABV6D775</accession>
<gene>
    <name evidence="2" type="ORF">ACFFJ2_08855</name>
</gene>
<name>A0ABV6D775_9HYPH</name>
<evidence type="ECO:0000313" key="2">
    <source>
        <dbReference type="EMBL" id="MFC0208506.1"/>
    </source>
</evidence>
<evidence type="ECO:0000313" key="3">
    <source>
        <dbReference type="Proteomes" id="UP001589755"/>
    </source>
</evidence>
<keyword evidence="1" id="KW-1133">Transmembrane helix</keyword>
<dbReference type="InterPro" id="IPR029045">
    <property type="entry name" value="ClpP/crotonase-like_dom_sf"/>
</dbReference>
<evidence type="ECO:0000256" key="1">
    <source>
        <dbReference type="SAM" id="Phobius"/>
    </source>
</evidence>
<dbReference type="EMBL" id="JBHLXD010000012">
    <property type="protein sequence ID" value="MFC0208506.1"/>
    <property type="molecule type" value="Genomic_DNA"/>
</dbReference>
<evidence type="ECO:0008006" key="4">
    <source>
        <dbReference type="Google" id="ProtNLM"/>
    </source>
</evidence>
<organism evidence="2 3">
    <name type="scientific">Chelativorans intermedius</name>
    <dbReference type="NCBI Taxonomy" id="515947"/>
    <lineage>
        <taxon>Bacteria</taxon>
        <taxon>Pseudomonadati</taxon>
        <taxon>Pseudomonadota</taxon>
        <taxon>Alphaproteobacteria</taxon>
        <taxon>Hyphomicrobiales</taxon>
        <taxon>Phyllobacteriaceae</taxon>
        <taxon>Chelativorans</taxon>
    </lineage>
</organism>
<keyword evidence="1" id="KW-0812">Transmembrane</keyword>
<keyword evidence="3" id="KW-1185">Reference proteome</keyword>
<dbReference type="SUPFAM" id="SSF52096">
    <property type="entry name" value="ClpP/crotonase"/>
    <property type="match status" value="1"/>
</dbReference>